<evidence type="ECO:0000256" key="6">
    <source>
        <dbReference type="ARBA" id="ARBA00022833"/>
    </source>
</evidence>
<keyword evidence="4" id="KW-0479">Metal-binding</keyword>
<dbReference type="InterPro" id="IPR012921">
    <property type="entry name" value="SPOC_C"/>
</dbReference>
<feature type="region of interest" description="Disordered" evidence="8">
    <location>
        <begin position="129"/>
        <end position="237"/>
    </location>
</feature>
<dbReference type="SMART" id="SM00249">
    <property type="entry name" value="PHD"/>
    <property type="match status" value="1"/>
</dbReference>
<dbReference type="Pfam" id="PF07500">
    <property type="entry name" value="TFIIS_M"/>
    <property type="match status" value="1"/>
</dbReference>
<feature type="compositionally biased region" description="Low complexity" evidence="8">
    <location>
        <begin position="714"/>
        <end position="726"/>
    </location>
</feature>
<dbReference type="GO" id="GO:0001139">
    <property type="term" value="F:RNA polymerase II complex recruiting activity"/>
    <property type="evidence" value="ECO:0007669"/>
    <property type="project" value="TreeGrafter"/>
</dbReference>
<evidence type="ECO:0000256" key="4">
    <source>
        <dbReference type="ARBA" id="ARBA00022723"/>
    </source>
</evidence>
<dbReference type="InterPro" id="IPR036575">
    <property type="entry name" value="TFIIS_cen_dom_sf"/>
</dbReference>
<dbReference type="GO" id="GO:0005634">
    <property type="term" value="C:nucleus"/>
    <property type="evidence" value="ECO:0007669"/>
    <property type="project" value="TreeGrafter"/>
</dbReference>
<feature type="region of interest" description="Disordered" evidence="8">
    <location>
        <begin position="479"/>
        <end position="511"/>
    </location>
</feature>
<evidence type="ECO:0000256" key="8">
    <source>
        <dbReference type="SAM" id="MobiDB-lite"/>
    </source>
</evidence>
<dbReference type="SUPFAM" id="SSF57903">
    <property type="entry name" value="FYVE/PHD zinc finger"/>
    <property type="match status" value="1"/>
</dbReference>
<dbReference type="SUPFAM" id="SSF46942">
    <property type="entry name" value="Elongation factor TFIIS domain 2"/>
    <property type="match status" value="1"/>
</dbReference>
<dbReference type="Proteomes" id="UP000799536">
    <property type="component" value="Unassembled WGS sequence"/>
</dbReference>
<evidence type="ECO:0000256" key="2">
    <source>
        <dbReference type="ARBA" id="ARBA00011050"/>
    </source>
</evidence>
<feature type="compositionally biased region" description="Basic residues" evidence="8">
    <location>
        <begin position="8"/>
        <end position="17"/>
    </location>
</feature>
<evidence type="ECO:0000256" key="5">
    <source>
        <dbReference type="ARBA" id="ARBA00022771"/>
    </source>
</evidence>
<feature type="domain" description="PHD-type" evidence="9">
    <location>
        <begin position="63"/>
        <end position="115"/>
    </location>
</feature>
<evidence type="ECO:0000256" key="7">
    <source>
        <dbReference type="PROSITE-ProRule" id="PRU00146"/>
    </source>
</evidence>
<dbReference type="GO" id="GO:0008270">
    <property type="term" value="F:zinc ion binding"/>
    <property type="evidence" value="ECO:0007669"/>
    <property type="project" value="UniProtKB-KW"/>
</dbReference>
<gene>
    <name evidence="11" type="ORF">GQ43DRAFT_439295</name>
</gene>
<name>A0A9P4JTF1_9PLEO</name>
<protein>
    <recommendedName>
        <fullName evidence="3">Transcription factor BYE1</fullName>
    </recommendedName>
</protein>
<feature type="compositionally biased region" description="Basic and acidic residues" evidence="8">
    <location>
        <begin position="185"/>
        <end position="196"/>
    </location>
</feature>
<dbReference type="Pfam" id="PF07744">
    <property type="entry name" value="SPOC"/>
    <property type="match status" value="1"/>
</dbReference>
<feature type="region of interest" description="Disordered" evidence="8">
    <location>
        <begin position="713"/>
        <end position="781"/>
    </location>
</feature>
<dbReference type="PROSITE" id="PS50016">
    <property type="entry name" value="ZF_PHD_2"/>
    <property type="match status" value="1"/>
</dbReference>
<dbReference type="GO" id="GO:0031440">
    <property type="term" value="P:regulation of mRNA 3'-end processing"/>
    <property type="evidence" value="ECO:0007669"/>
    <property type="project" value="TreeGrafter"/>
</dbReference>
<feature type="compositionally biased region" description="Polar residues" evidence="8">
    <location>
        <begin position="43"/>
        <end position="54"/>
    </location>
</feature>
<dbReference type="GO" id="GO:0000977">
    <property type="term" value="F:RNA polymerase II transcription regulatory region sequence-specific DNA binding"/>
    <property type="evidence" value="ECO:0007669"/>
    <property type="project" value="TreeGrafter"/>
</dbReference>
<dbReference type="InterPro" id="IPR013083">
    <property type="entry name" value="Znf_RING/FYVE/PHD"/>
</dbReference>
<evidence type="ECO:0000259" key="10">
    <source>
        <dbReference type="PROSITE" id="PS51321"/>
    </source>
</evidence>
<comment type="caution">
    <text evidence="11">The sequence shown here is derived from an EMBL/GenBank/DDBJ whole genome shotgun (WGS) entry which is preliminary data.</text>
</comment>
<dbReference type="InterPro" id="IPR019786">
    <property type="entry name" value="Zinc_finger_PHD-type_CS"/>
</dbReference>
<keyword evidence="12" id="KW-1185">Reference proteome</keyword>
<feature type="compositionally biased region" description="Polar residues" evidence="8">
    <location>
        <begin position="483"/>
        <end position="500"/>
    </location>
</feature>
<feature type="compositionally biased region" description="Basic and acidic residues" evidence="8">
    <location>
        <begin position="387"/>
        <end position="401"/>
    </location>
</feature>
<keyword evidence="5 7" id="KW-0863">Zinc-finger</keyword>
<feature type="domain" description="TFIIS central" evidence="10">
    <location>
        <begin position="259"/>
        <end position="380"/>
    </location>
</feature>
<dbReference type="Gene3D" id="1.10.472.30">
    <property type="entry name" value="Transcription elongation factor S-II, central domain"/>
    <property type="match status" value="1"/>
</dbReference>
<evidence type="ECO:0000259" key="9">
    <source>
        <dbReference type="PROSITE" id="PS50016"/>
    </source>
</evidence>
<dbReference type="Pfam" id="PF23257">
    <property type="entry name" value="DUF7071"/>
    <property type="match status" value="1"/>
</dbReference>
<dbReference type="InterPro" id="IPR003618">
    <property type="entry name" value="TFIIS_cen_dom"/>
</dbReference>
<comment type="similarity">
    <text evidence="2">Belongs to the BYE1 family.</text>
</comment>
<dbReference type="GO" id="GO:0006368">
    <property type="term" value="P:transcription elongation by RNA polymerase II"/>
    <property type="evidence" value="ECO:0007669"/>
    <property type="project" value="TreeGrafter"/>
</dbReference>
<dbReference type="Pfam" id="PF00628">
    <property type="entry name" value="PHD"/>
    <property type="match status" value="1"/>
</dbReference>
<dbReference type="GO" id="GO:0006362">
    <property type="term" value="P:transcription elongation by RNA polymerase I"/>
    <property type="evidence" value="ECO:0007669"/>
    <property type="project" value="TreeGrafter"/>
</dbReference>
<feature type="compositionally biased region" description="Basic and acidic residues" evidence="8">
    <location>
        <begin position="145"/>
        <end position="159"/>
    </location>
</feature>
<dbReference type="CDD" id="cd21538">
    <property type="entry name" value="SPOC_TFIIS"/>
    <property type="match status" value="1"/>
</dbReference>
<dbReference type="Gene3D" id="3.30.40.10">
    <property type="entry name" value="Zinc/RING finger domain, C3HC4 (zinc finger)"/>
    <property type="match status" value="1"/>
</dbReference>
<dbReference type="InterPro" id="IPR055499">
    <property type="entry name" value="DUF7071"/>
</dbReference>
<keyword evidence="6" id="KW-0862">Zinc</keyword>
<dbReference type="PROSITE" id="PS01359">
    <property type="entry name" value="ZF_PHD_1"/>
    <property type="match status" value="1"/>
</dbReference>
<feature type="region of interest" description="Disordered" evidence="8">
    <location>
        <begin position="1"/>
        <end position="61"/>
    </location>
</feature>
<sequence>MADEVRRSGRANKGHHTKNQDALDEPIPKPKAKGKSEKKAQATQPARSQSAQTENQEEEEDAVIRCVCGDQRDIRGRQMIACDICEAWQHVKCLGLQEGDEWNEKTYYCEQCKPEDHVELLAAMARGEKPWNRKKGAKHAKAKPRLSEVKPDGEPEPRSKATTPVIAAPQPAPKEQPKQTSNGKPESKPAKKEKEGQTSQPQSPVGEKRRRDTTVENDGVEPKRRKSSAQQHEKAPQLVAMGTDVAALPEKQRLLVEALVKNLQAMVKQASESRGYRIPDGETPSSVANRLALQIDRAAVQRHGEPPGNDSPYVLQVRSIMFNVKKNPVLIDRLLSGSLTADGIAAMTAEEMASEDKQREYAALREANEKQIVLTEEQGPRIRKTHKGEELVEHEQARTTEESAPPAPEWRHRDSMQEETRAPEDRSPQNSGSPMRAELPEDVGRAPLTVDTSTAQSATVSRPTPSAAFDVKEVWKHVRSPDQEQQALRRQSSIATQVQHQEGPGDDADIDRLLKDEDNDTVMGDFSADPTVCWQGTVDMQAVGAFSAVARFVAGGDIGQTVPWAQLLSSTLPIQGRIDKEKGNEYLSQMSTSATLDLAVLTVSPVNHEGRTRMDAMFNYFHPRNRWGVVPVEKLGNESMRDLYVIPIEAGGSNLPGFLDMLEHCTIETPRPQAMIVLALVAKMPEQPPANYPATPFFNHHSVSEIAVGQIAVPQPQQQQQQQQQQDGLNRPLSTPSHPPPQFSPMTAFPHGPNYGSPYPPPALGHQQGPPLPPPQFNGPLHHQNKLARDIFGPDIDAPVIVQILTAVPHIREHEMLNLKAILEREPAARSDMGILQQHLSQASTGAARG</sequence>
<feature type="compositionally biased region" description="Basic residues" evidence="8">
    <location>
        <begin position="132"/>
        <end position="144"/>
    </location>
</feature>
<evidence type="ECO:0000313" key="12">
    <source>
        <dbReference type="Proteomes" id="UP000799536"/>
    </source>
</evidence>
<accession>A0A9P4JTF1</accession>
<dbReference type="PANTHER" id="PTHR11477">
    <property type="entry name" value="TRANSCRIPTION FACTOR S-II ZINC FINGER DOMAIN-CONTAINING PROTEIN"/>
    <property type="match status" value="1"/>
</dbReference>
<feature type="region of interest" description="Disordered" evidence="8">
    <location>
        <begin position="372"/>
        <end position="443"/>
    </location>
</feature>
<proteinExistence type="inferred from homology"/>
<dbReference type="OrthoDB" id="79252at2759"/>
<dbReference type="PANTHER" id="PTHR11477:SF11">
    <property type="entry name" value="TRANSCRIPTION FACTOR BYE1"/>
    <property type="match status" value="1"/>
</dbReference>
<dbReference type="InterPro" id="IPR001965">
    <property type="entry name" value="Znf_PHD"/>
</dbReference>
<feature type="compositionally biased region" description="Basic and acidic residues" evidence="8">
    <location>
        <begin position="409"/>
        <end position="427"/>
    </location>
</feature>
<dbReference type="InterPro" id="IPR019787">
    <property type="entry name" value="Znf_PHD-finger"/>
</dbReference>
<evidence type="ECO:0000256" key="1">
    <source>
        <dbReference type="ARBA" id="ARBA00002311"/>
    </source>
</evidence>
<dbReference type="EMBL" id="ML993919">
    <property type="protein sequence ID" value="KAF2202932.1"/>
    <property type="molecule type" value="Genomic_DNA"/>
</dbReference>
<dbReference type="AlphaFoldDB" id="A0A9P4JTF1"/>
<organism evidence="11 12">
    <name type="scientific">Delitschia confertaspora ATCC 74209</name>
    <dbReference type="NCBI Taxonomy" id="1513339"/>
    <lineage>
        <taxon>Eukaryota</taxon>
        <taxon>Fungi</taxon>
        <taxon>Dikarya</taxon>
        <taxon>Ascomycota</taxon>
        <taxon>Pezizomycotina</taxon>
        <taxon>Dothideomycetes</taxon>
        <taxon>Pleosporomycetidae</taxon>
        <taxon>Pleosporales</taxon>
        <taxon>Delitschiaceae</taxon>
        <taxon>Delitschia</taxon>
    </lineage>
</organism>
<dbReference type="SMART" id="SM00510">
    <property type="entry name" value="TFS2M"/>
    <property type="match status" value="1"/>
</dbReference>
<dbReference type="InterPro" id="IPR011011">
    <property type="entry name" value="Znf_FYVE_PHD"/>
</dbReference>
<dbReference type="GO" id="GO:0031564">
    <property type="term" value="P:transcription antitermination"/>
    <property type="evidence" value="ECO:0007669"/>
    <property type="project" value="TreeGrafter"/>
</dbReference>
<evidence type="ECO:0000313" key="11">
    <source>
        <dbReference type="EMBL" id="KAF2202932.1"/>
    </source>
</evidence>
<evidence type="ECO:0000256" key="3">
    <source>
        <dbReference type="ARBA" id="ARBA00021616"/>
    </source>
</evidence>
<comment type="function">
    <text evidence="1">Negative regulator of transcription elongation.</text>
</comment>
<reference evidence="11" key="1">
    <citation type="journal article" date="2020" name="Stud. Mycol.">
        <title>101 Dothideomycetes genomes: a test case for predicting lifestyles and emergence of pathogens.</title>
        <authorList>
            <person name="Haridas S."/>
            <person name="Albert R."/>
            <person name="Binder M."/>
            <person name="Bloem J."/>
            <person name="Labutti K."/>
            <person name="Salamov A."/>
            <person name="Andreopoulos B."/>
            <person name="Baker S."/>
            <person name="Barry K."/>
            <person name="Bills G."/>
            <person name="Bluhm B."/>
            <person name="Cannon C."/>
            <person name="Castanera R."/>
            <person name="Culley D."/>
            <person name="Daum C."/>
            <person name="Ezra D."/>
            <person name="Gonzalez J."/>
            <person name="Henrissat B."/>
            <person name="Kuo A."/>
            <person name="Liang C."/>
            <person name="Lipzen A."/>
            <person name="Lutzoni F."/>
            <person name="Magnuson J."/>
            <person name="Mondo S."/>
            <person name="Nolan M."/>
            <person name="Ohm R."/>
            <person name="Pangilinan J."/>
            <person name="Park H.-J."/>
            <person name="Ramirez L."/>
            <person name="Alfaro M."/>
            <person name="Sun H."/>
            <person name="Tritt A."/>
            <person name="Yoshinaga Y."/>
            <person name="Zwiers L.-H."/>
            <person name="Turgeon B."/>
            <person name="Goodwin S."/>
            <person name="Spatafora J."/>
            <person name="Crous P."/>
            <person name="Grigoriev I."/>
        </authorList>
    </citation>
    <scope>NUCLEOTIDE SEQUENCE</scope>
    <source>
        <strain evidence="11">ATCC 74209</strain>
    </source>
</reference>
<dbReference type="PROSITE" id="PS51321">
    <property type="entry name" value="TFIIS_CENTRAL"/>
    <property type="match status" value="1"/>
</dbReference>